<dbReference type="SMR" id="A0QZB0"/>
<name>A0QZB0_MYCS2</name>
<dbReference type="InterPro" id="IPR008920">
    <property type="entry name" value="TF_FadR/GntR_C"/>
</dbReference>
<dbReference type="EMBL" id="CP000480">
    <property type="protein sequence ID" value="ABK75212.1"/>
    <property type="molecule type" value="Genomic_DNA"/>
</dbReference>
<evidence type="ECO:0000259" key="4">
    <source>
        <dbReference type="SMART" id="SM00345"/>
    </source>
</evidence>
<dbReference type="InterPro" id="IPR011711">
    <property type="entry name" value="GntR_C"/>
</dbReference>
<dbReference type="SMART" id="SM00345">
    <property type="entry name" value="HTH_GNTR"/>
    <property type="match status" value="1"/>
</dbReference>
<dbReference type="SUPFAM" id="SSF46785">
    <property type="entry name" value="Winged helix' DNA-binding domain"/>
    <property type="match status" value="1"/>
</dbReference>
<proteinExistence type="predicted"/>
<dbReference type="eggNOG" id="COG1802">
    <property type="taxonomic scope" value="Bacteria"/>
</dbReference>
<dbReference type="KEGG" id="msm:MSMEG_3959"/>
<organism evidence="6 7">
    <name type="scientific">Mycolicibacterium smegmatis (strain ATCC 700084 / mc(2)155)</name>
    <name type="common">Mycobacterium smegmatis</name>
    <dbReference type="NCBI Taxonomy" id="246196"/>
    <lineage>
        <taxon>Bacteria</taxon>
        <taxon>Bacillati</taxon>
        <taxon>Actinomycetota</taxon>
        <taxon>Actinomycetes</taxon>
        <taxon>Mycobacteriales</taxon>
        <taxon>Mycobacteriaceae</taxon>
        <taxon>Mycolicibacterium</taxon>
    </lineage>
</organism>
<dbReference type="OrthoDB" id="9816161at2"/>
<dbReference type="STRING" id="246196.MSMEG_3959"/>
<dbReference type="Proteomes" id="UP000000757">
    <property type="component" value="Chromosome"/>
</dbReference>
<evidence type="ECO:0000256" key="1">
    <source>
        <dbReference type="ARBA" id="ARBA00023015"/>
    </source>
</evidence>
<dbReference type="InterPro" id="IPR036390">
    <property type="entry name" value="WH_DNA-bd_sf"/>
</dbReference>
<keyword evidence="7" id="KW-1185">Reference proteome</keyword>
<keyword evidence="2" id="KW-0238">DNA-binding</keyword>
<dbReference type="Gene3D" id="1.10.10.10">
    <property type="entry name" value="Winged helix-like DNA-binding domain superfamily/Winged helix DNA-binding domain"/>
    <property type="match status" value="1"/>
</dbReference>
<dbReference type="PATRIC" id="fig|246196.19.peg.3898"/>
<keyword evidence="1" id="KW-0805">Transcription regulation</keyword>
<evidence type="ECO:0000313" key="6">
    <source>
        <dbReference type="EMBL" id="ABK75212.1"/>
    </source>
</evidence>
<dbReference type="AlphaFoldDB" id="A0QZB0"/>
<dbReference type="GO" id="GO:0003677">
    <property type="term" value="F:DNA binding"/>
    <property type="evidence" value="ECO:0007669"/>
    <property type="project" value="UniProtKB-KW"/>
</dbReference>
<feature type="domain" description="HTH gntR-type" evidence="4">
    <location>
        <begin position="16"/>
        <end position="69"/>
    </location>
</feature>
<accession>A0QZB0</accession>
<dbReference type="InterPro" id="IPR000524">
    <property type="entry name" value="Tscrpt_reg_HTH_GntR"/>
</dbReference>
<dbReference type="RefSeq" id="WP_011729433.1">
    <property type="nucleotide sequence ID" value="NC_008596.1"/>
</dbReference>
<dbReference type="GO" id="GO:0003700">
    <property type="term" value="F:DNA-binding transcription factor activity"/>
    <property type="evidence" value="ECO:0007669"/>
    <property type="project" value="InterPro"/>
</dbReference>
<gene>
    <name evidence="6" type="ordered locus">MSMEG_3959</name>
</gene>
<evidence type="ECO:0000259" key="5">
    <source>
        <dbReference type="SMART" id="SM00895"/>
    </source>
</evidence>
<evidence type="ECO:0000313" key="7">
    <source>
        <dbReference type="Proteomes" id="UP000000757"/>
    </source>
</evidence>
<feature type="domain" description="GntR C-terminal" evidence="5">
    <location>
        <begin position="83"/>
        <end position="206"/>
    </location>
</feature>
<dbReference type="Pfam" id="PF07729">
    <property type="entry name" value="FCD"/>
    <property type="match status" value="1"/>
</dbReference>
<dbReference type="SMART" id="SM00895">
    <property type="entry name" value="FCD"/>
    <property type="match status" value="1"/>
</dbReference>
<evidence type="ECO:0000256" key="2">
    <source>
        <dbReference type="ARBA" id="ARBA00023125"/>
    </source>
</evidence>
<dbReference type="Gene3D" id="1.20.120.530">
    <property type="entry name" value="GntR ligand-binding domain-like"/>
    <property type="match status" value="1"/>
</dbReference>
<reference evidence="6 7" key="1">
    <citation type="submission" date="2006-10" db="EMBL/GenBank/DDBJ databases">
        <authorList>
            <person name="Fleischmann R.D."/>
            <person name="Dodson R.J."/>
            <person name="Haft D.H."/>
            <person name="Merkel J.S."/>
            <person name="Nelson W.C."/>
            <person name="Fraser C.M."/>
        </authorList>
    </citation>
    <scope>NUCLEOTIDE SEQUENCE [LARGE SCALE GENOMIC DNA]</scope>
    <source>
        <strain evidence="7">ATCC 700084 / mc(2)155</strain>
    </source>
</reference>
<keyword evidence="3" id="KW-0804">Transcription</keyword>
<dbReference type="InterPro" id="IPR036388">
    <property type="entry name" value="WH-like_DNA-bd_sf"/>
</dbReference>
<dbReference type="SUPFAM" id="SSF48008">
    <property type="entry name" value="GntR ligand-binding domain-like"/>
    <property type="match status" value="1"/>
</dbReference>
<dbReference type="PaxDb" id="246196-MSMEI_3867"/>
<sequence>MPFEPVQRPAGLSDLAYEQLRSRILDGDFPAEGRMSVVSIAEQLKMSRSPVRAAVERLVTEGLLVVTAVGIELAQLDHVDLIDGLRVRSRLEGLAARLTTDRLTDADLDRLRENLTQFDTAVRGGDTVAARKLDLEFHSTIRDRCGNGLLIENLRRVQARVIVATYMTAWVPAHEVVIDEHRTILKAFEARDADAAEHAAIEHLERLIERVVHHFGGPDGTVGTSFVRPLAHVPHIRGCDYWNIRWIHVDDPACRIQNRLHAGCRSIDVKGGHHVGRSGRLATYAQRRCA</sequence>
<evidence type="ECO:0000256" key="3">
    <source>
        <dbReference type="ARBA" id="ARBA00023163"/>
    </source>
</evidence>
<protein>
    <submittedName>
        <fullName evidence="6">Transcriptional regulator</fullName>
    </submittedName>
</protein>
<dbReference type="PANTHER" id="PTHR43537:SF24">
    <property type="entry name" value="GLUCONATE OPERON TRANSCRIPTIONAL REPRESSOR"/>
    <property type="match status" value="1"/>
</dbReference>
<dbReference type="Pfam" id="PF00392">
    <property type="entry name" value="GntR"/>
    <property type="match status" value="1"/>
</dbReference>
<dbReference type="PANTHER" id="PTHR43537">
    <property type="entry name" value="TRANSCRIPTIONAL REGULATOR, GNTR FAMILY"/>
    <property type="match status" value="1"/>
</dbReference>